<proteinExistence type="predicted"/>
<sequence length="121" mass="12787">MTSGFSPGLSRFQFLLRFLGSLVPINFRVISTASSLRRPVSGVSGGSAASCFGDDSPVVVSMAWSHVGVYLGTVLDGSLRWNSLVMKTVRCFVQVCSGETSGRSSSFPANLGVWSTDMVIG</sequence>
<gene>
    <name evidence="1" type="primary">A09g502980.1_BraROA</name>
    <name evidence="1" type="ORF">IGI04_034403</name>
</gene>
<keyword evidence="2" id="KW-1185">Reference proteome</keyword>
<dbReference type="EMBL" id="JADBGQ010000008">
    <property type="protein sequence ID" value="KAG5382933.1"/>
    <property type="molecule type" value="Genomic_DNA"/>
</dbReference>
<organism evidence="1 2">
    <name type="scientific">Brassica rapa subsp. trilocularis</name>
    <dbReference type="NCBI Taxonomy" id="1813537"/>
    <lineage>
        <taxon>Eukaryota</taxon>
        <taxon>Viridiplantae</taxon>
        <taxon>Streptophyta</taxon>
        <taxon>Embryophyta</taxon>
        <taxon>Tracheophyta</taxon>
        <taxon>Spermatophyta</taxon>
        <taxon>Magnoliopsida</taxon>
        <taxon>eudicotyledons</taxon>
        <taxon>Gunneridae</taxon>
        <taxon>Pentapetalae</taxon>
        <taxon>rosids</taxon>
        <taxon>malvids</taxon>
        <taxon>Brassicales</taxon>
        <taxon>Brassicaceae</taxon>
        <taxon>Brassiceae</taxon>
        <taxon>Brassica</taxon>
    </lineage>
</organism>
<comment type="caution">
    <text evidence="1">The sequence shown here is derived from an EMBL/GenBank/DDBJ whole genome shotgun (WGS) entry which is preliminary data.</text>
</comment>
<protein>
    <recommendedName>
        <fullName evidence="3">Secreted protein</fullName>
    </recommendedName>
</protein>
<evidence type="ECO:0000313" key="1">
    <source>
        <dbReference type="EMBL" id="KAG5382933.1"/>
    </source>
</evidence>
<dbReference type="Proteomes" id="UP000823674">
    <property type="component" value="Chromosome A09"/>
</dbReference>
<name>A0ABQ7LBV6_BRACM</name>
<evidence type="ECO:0000313" key="2">
    <source>
        <dbReference type="Proteomes" id="UP000823674"/>
    </source>
</evidence>
<reference evidence="1 2" key="1">
    <citation type="submission" date="2021-03" db="EMBL/GenBank/DDBJ databases">
        <authorList>
            <person name="King G.J."/>
            <person name="Bancroft I."/>
            <person name="Baten A."/>
            <person name="Bloomfield J."/>
            <person name="Borpatragohain P."/>
            <person name="He Z."/>
            <person name="Irish N."/>
            <person name="Irwin J."/>
            <person name="Liu K."/>
            <person name="Mauleon R.P."/>
            <person name="Moore J."/>
            <person name="Morris R."/>
            <person name="Ostergaard L."/>
            <person name="Wang B."/>
            <person name="Wells R."/>
        </authorList>
    </citation>
    <scope>NUCLEOTIDE SEQUENCE [LARGE SCALE GENOMIC DNA]</scope>
    <source>
        <strain evidence="1">R-o-18</strain>
        <tissue evidence="1">Leaf</tissue>
    </source>
</reference>
<accession>A0ABQ7LBV6</accession>
<evidence type="ECO:0008006" key="3">
    <source>
        <dbReference type="Google" id="ProtNLM"/>
    </source>
</evidence>